<reference evidence="18" key="2">
    <citation type="submission" date="2008-08" db="EMBL/GenBank/DDBJ databases">
        <authorList>
            <consortium name="Diatom Consortium"/>
            <person name="Grigoriev I."/>
            <person name="Grimwood J."/>
            <person name="Kuo A."/>
            <person name="Otillar R.P."/>
            <person name="Salamov A."/>
            <person name="Detter J.C."/>
            <person name="Lindquist E."/>
            <person name="Shapiro H."/>
            <person name="Lucas S."/>
            <person name="Glavina del Rio T."/>
            <person name="Pitluck S."/>
            <person name="Rokhsar D."/>
            <person name="Bowler C."/>
        </authorList>
    </citation>
    <scope>GENOME REANNOTATION</scope>
    <source>
        <strain evidence="18">CCAP 1055/1</strain>
    </source>
</reference>
<feature type="domain" description="PEP-utilising enzyme mobile" evidence="14">
    <location>
        <begin position="530"/>
        <end position="614"/>
    </location>
</feature>
<dbReference type="Gene3D" id="1.20.80.30">
    <property type="match status" value="1"/>
</dbReference>
<keyword evidence="8" id="KW-0067">ATP-binding</keyword>
<dbReference type="PANTHER" id="PTHR22931:SF9">
    <property type="entry name" value="PYRUVATE, PHOSPHATE DIKINASE 1, CHLOROPLASTIC"/>
    <property type="match status" value="1"/>
</dbReference>
<dbReference type="Pfam" id="PF00391">
    <property type="entry name" value="PEP-utilizers"/>
    <property type="match status" value="1"/>
</dbReference>
<feature type="compositionally biased region" description="Basic and acidic residues" evidence="13">
    <location>
        <begin position="992"/>
        <end position="1005"/>
    </location>
</feature>
<proteinExistence type="inferred from homology"/>
<accession>B7G585</accession>
<evidence type="ECO:0000259" key="14">
    <source>
        <dbReference type="Pfam" id="PF00391"/>
    </source>
</evidence>
<feature type="compositionally biased region" description="Low complexity" evidence="13">
    <location>
        <begin position="41"/>
        <end position="59"/>
    </location>
</feature>
<evidence type="ECO:0000256" key="13">
    <source>
        <dbReference type="SAM" id="MobiDB-lite"/>
    </source>
</evidence>
<dbReference type="NCBIfam" id="NF004531">
    <property type="entry name" value="PRK05878.1"/>
    <property type="match status" value="1"/>
</dbReference>
<name>B7G585_PHATC</name>
<feature type="binding site" evidence="11">
    <location>
        <position position="723"/>
    </location>
    <ligand>
        <name>substrate</name>
    </ligand>
</feature>
<dbReference type="SUPFAM" id="SSF51621">
    <property type="entry name" value="Phosphoenolpyruvate/pyruvate domain"/>
    <property type="match status" value="1"/>
</dbReference>
<dbReference type="GO" id="GO:0016301">
    <property type="term" value="F:kinase activity"/>
    <property type="evidence" value="ECO:0007669"/>
    <property type="project" value="UniProtKB-KW"/>
</dbReference>
<gene>
    <name evidence="17" type="primary">PPdK</name>
    <name evidence="17" type="ORF">PHATRDRAFT_21988</name>
</gene>
<feature type="binding site" evidence="11">
    <location>
        <position position="853"/>
    </location>
    <ligand>
        <name>substrate</name>
    </ligand>
</feature>
<dbReference type="eggNOG" id="ENOG502QREJ">
    <property type="taxonomic scope" value="Eukaryota"/>
</dbReference>
<keyword evidence="6" id="KW-0547">Nucleotide-binding</keyword>
<dbReference type="Gene3D" id="3.20.20.60">
    <property type="entry name" value="Phosphoenolpyruvate-binding domains"/>
    <property type="match status" value="1"/>
</dbReference>
<feature type="binding site" evidence="12">
    <location>
        <position position="853"/>
    </location>
    <ligand>
        <name>Mg(2+)</name>
        <dbReference type="ChEBI" id="CHEBI:18420"/>
    </ligand>
</feature>
<feature type="binding site" evidence="11">
    <location>
        <position position="673"/>
    </location>
    <ligand>
        <name>substrate</name>
    </ligand>
</feature>
<evidence type="ECO:0000256" key="10">
    <source>
        <dbReference type="PIRSR" id="PIRSR000853-1"/>
    </source>
</evidence>
<sequence length="1011" mass="110112">MKFSSAAATTVGLLLSGHAPMIFSFVTPPSRFASGHQASGSERSIISHSTESSSSLTSHNTNDSRSISSKMQFPLFMTATYSEAGKKKTSTISTTGSNSMVSEQEDSKHGIVPFGGSAAHVKTPDKQILGGKGLGLQEMSYVGIDVPPGFTLTTPLCQVFQENGDLPEEMWRQVEAAIQRVEQDMDRKFGDPSYPLLFSCRSGAAISMPGMMDTVLNVGLNKETVEGLAKATGNKRFAYDSFRRLLDMFGDVVLGIPHESFEDKLKGLKAKVGVQDDIDLTAEHLKELCDLYEKVYDEHGKEFPHNPMDQLKACIKAVFGSWNSGRAIKYREVQGITSLLGTACNIQTMVFGNLGPTSGTGVAFSRDPGTGKAVLNGEYLVNAQGEDVVAGIRTPEPISTMEKGFPKAYEQFIRNVHTLEQHFKDMQDVEFTVENERLWMLQCRSGKRTGQAALKIACDLVDEGICTPEEALLKVEPDHVKQVLHPTFSAEALESAVYKENVVAVGLAGGPGAAVGKVVFSTETAEEMTKEGVILVRETTSPEDVGGMWASRGIVTCRGGVTSHAAVVARGWGKPCVVGCDDIDVDMKTKTMTIKETGEEFKEGDVISINGSTGEIVRVAIETTVPALEGEFGKLLGWADEVPDVCRVMANADSGADAQKARDLGAQGIGLCRTEHMFFSPSRLPVVRRWILRDEGLEQVQEFQREDFREIMHVMDGKPVTIRLLDPPLHEFLPHSSEINEKLSKQLGYDDSQALASDIEAMHEENPMLGLRGCRLGIVREGLTAMQTEAIIHAAADLIEKNNDAKPYPRIMVPLIGSVAEFKNQALLIKRTAERVKKERGIDVPYEIGTMIEVPRAALVSDQIAGVTDPEDGKRLCEFFSYGTNDLTQMTLGISRDDAGAFLQVYKDLGIMEEDPFKSIDTEGVGFLLHLSAAKGRMVNPELSLSICGEHGGDAASIKFFDKVGLDYVSCSPFRVPVARLAAGQASVKRRKDEIEPMSRKDRVVKTSPMA</sequence>
<keyword evidence="9 12" id="KW-0460">Magnesium</keyword>
<dbReference type="PIRSF" id="PIRSF000853">
    <property type="entry name" value="PPDK"/>
    <property type="match status" value="1"/>
</dbReference>
<dbReference type="InParanoid" id="B7G585"/>
<evidence type="ECO:0000256" key="5">
    <source>
        <dbReference type="ARBA" id="ARBA00022723"/>
    </source>
</evidence>
<keyword evidence="4" id="KW-0808">Transferase</keyword>
<dbReference type="GeneID" id="7203153"/>
<dbReference type="HOGENOM" id="CLU_015345_0_2_1"/>
<dbReference type="GO" id="GO:0046872">
    <property type="term" value="F:metal ion binding"/>
    <property type="evidence" value="ECO:0007669"/>
    <property type="project" value="UniProtKB-KW"/>
</dbReference>
<dbReference type="Gene3D" id="3.30.1490.20">
    <property type="entry name" value="ATP-grasp fold, A domain"/>
    <property type="match status" value="1"/>
</dbReference>
<evidence type="ECO:0000256" key="11">
    <source>
        <dbReference type="PIRSR" id="PIRSR000853-2"/>
    </source>
</evidence>
<dbReference type="OrthoDB" id="6123450at2759"/>
<dbReference type="InterPro" id="IPR013815">
    <property type="entry name" value="ATP_grasp_subdomain_1"/>
</dbReference>
<evidence type="ECO:0000256" key="9">
    <source>
        <dbReference type="ARBA" id="ARBA00022842"/>
    </source>
</evidence>
<dbReference type="PROSITE" id="PS00370">
    <property type="entry name" value="PEP_ENZYMES_PHOS_SITE"/>
    <property type="match status" value="1"/>
</dbReference>
<dbReference type="Gene3D" id="3.30.470.20">
    <property type="entry name" value="ATP-grasp fold, B domain"/>
    <property type="match status" value="1"/>
</dbReference>
<feature type="binding site" evidence="11">
    <location>
        <position position="883"/>
    </location>
    <ligand>
        <name>substrate</name>
    </ligand>
</feature>
<feature type="domain" description="PEP-utilising enzyme C-terminal" evidence="16">
    <location>
        <begin position="646"/>
        <end position="986"/>
    </location>
</feature>
<dbReference type="InterPro" id="IPR008279">
    <property type="entry name" value="PEP-util_enz_mobile_dom"/>
</dbReference>
<comment type="similarity">
    <text evidence="2">Belongs to the PEP-utilizing enzyme family.</text>
</comment>
<evidence type="ECO:0000256" key="4">
    <source>
        <dbReference type="ARBA" id="ARBA00022679"/>
    </source>
</evidence>
<dbReference type="STRING" id="556484.B7G585"/>
<feature type="binding site" evidence="11">
    <location>
        <position position="884"/>
    </location>
    <ligand>
        <name>substrate</name>
    </ligand>
</feature>
<evidence type="ECO:0000313" key="18">
    <source>
        <dbReference type="Proteomes" id="UP000000759"/>
    </source>
</evidence>
<dbReference type="SUPFAM" id="SSF52009">
    <property type="entry name" value="Phosphohistidine domain"/>
    <property type="match status" value="1"/>
</dbReference>
<evidence type="ECO:0000256" key="7">
    <source>
        <dbReference type="ARBA" id="ARBA00022777"/>
    </source>
</evidence>
<dbReference type="GO" id="GO:0050242">
    <property type="term" value="F:pyruvate, phosphate dikinase activity"/>
    <property type="evidence" value="ECO:0007669"/>
    <property type="project" value="UniProtKB-EC"/>
</dbReference>
<feature type="binding site" evidence="11">
    <location>
        <position position="886"/>
    </location>
    <ligand>
        <name>substrate</name>
    </ligand>
</feature>
<protein>
    <recommendedName>
        <fullName evidence="3">pyruvate, phosphate dikinase</fullName>
        <ecNumber evidence="3">2.7.9.1</ecNumber>
    </recommendedName>
</protein>
<dbReference type="InterPro" id="IPR040442">
    <property type="entry name" value="Pyrv_kinase-like_dom_sf"/>
</dbReference>
<evidence type="ECO:0000313" key="17">
    <source>
        <dbReference type="EMBL" id="EEC46273.1"/>
    </source>
</evidence>
<feature type="region of interest" description="Disordered" evidence="13">
    <location>
        <begin position="992"/>
        <end position="1011"/>
    </location>
</feature>
<evidence type="ECO:0000256" key="2">
    <source>
        <dbReference type="ARBA" id="ARBA00007837"/>
    </source>
</evidence>
<dbReference type="AlphaFoldDB" id="B7G585"/>
<keyword evidence="18" id="KW-1185">Reference proteome</keyword>
<comment type="cofactor">
    <cofactor evidence="1 12">
        <name>Mg(2+)</name>
        <dbReference type="ChEBI" id="CHEBI:18420"/>
    </cofactor>
</comment>
<dbReference type="InterPro" id="IPR018274">
    <property type="entry name" value="PEP_util_AS"/>
</dbReference>
<dbReference type="Pfam" id="PF01326">
    <property type="entry name" value="PPDK_N"/>
    <property type="match status" value="2"/>
</dbReference>
<evidence type="ECO:0000256" key="6">
    <source>
        <dbReference type="ARBA" id="ARBA00022741"/>
    </source>
</evidence>
<feature type="domain" description="Pyruvate phosphate dikinase AMP/ATP-binding" evidence="15">
    <location>
        <begin position="413"/>
        <end position="458"/>
    </location>
</feature>
<feature type="domain" description="Pyruvate phosphate dikinase AMP/ATP-binding" evidence="15">
    <location>
        <begin position="169"/>
        <end position="399"/>
    </location>
</feature>
<reference evidence="17 18" key="1">
    <citation type="journal article" date="2008" name="Nature">
        <title>The Phaeodactylum genome reveals the evolutionary history of diatom genomes.</title>
        <authorList>
            <person name="Bowler C."/>
            <person name="Allen A.E."/>
            <person name="Badger J.H."/>
            <person name="Grimwood J."/>
            <person name="Jabbari K."/>
            <person name="Kuo A."/>
            <person name="Maheswari U."/>
            <person name="Martens C."/>
            <person name="Maumus F."/>
            <person name="Otillar R.P."/>
            <person name="Rayko E."/>
            <person name="Salamov A."/>
            <person name="Vandepoele K."/>
            <person name="Beszteri B."/>
            <person name="Gruber A."/>
            <person name="Heijde M."/>
            <person name="Katinka M."/>
            <person name="Mock T."/>
            <person name="Valentin K."/>
            <person name="Verret F."/>
            <person name="Berges J.A."/>
            <person name="Brownlee C."/>
            <person name="Cadoret J.P."/>
            <person name="Chiovitti A."/>
            <person name="Choi C.J."/>
            <person name="Coesel S."/>
            <person name="De Martino A."/>
            <person name="Detter J.C."/>
            <person name="Durkin C."/>
            <person name="Falciatore A."/>
            <person name="Fournet J."/>
            <person name="Haruta M."/>
            <person name="Huysman M.J."/>
            <person name="Jenkins B.D."/>
            <person name="Jiroutova K."/>
            <person name="Jorgensen R.E."/>
            <person name="Joubert Y."/>
            <person name="Kaplan A."/>
            <person name="Kroger N."/>
            <person name="Kroth P.G."/>
            <person name="La Roche J."/>
            <person name="Lindquist E."/>
            <person name="Lommer M."/>
            <person name="Martin-Jezequel V."/>
            <person name="Lopez P.J."/>
            <person name="Lucas S."/>
            <person name="Mangogna M."/>
            <person name="McGinnis K."/>
            <person name="Medlin L.K."/>
            <person name="Montsant A."/>
            <person name="Oudot-Le Secq M.P."/>
            <person name="Napoli C."/>
            <person name="Obornik M."/>
            <person name="Parker M.S."/>
            <person name="Petit J.L."/>
            <person name="Porcel B.M."/>
            <person name="Poulsen N."/>
            <person name="Robison M."/>
            <person name="Rychlewski L."/>
            <person name="Rynearson T.A."/>
            <person name="Schmutz J."/>
            <person name="Shapiro H."/>
            <person name="Siaut M."/>
            <person name="Stanley M."/>
            <person name="Sussman M.R."/>
            <person name="Taylor A.R."/>
            <person name="Vardi A."/>
            <person name="von Dassow P."/>
            <person name="Vyverman W."/>
            <person name="Willis A."/>
            <person name="Wyrwicz L.S."/>
            <person name="Rokhsar D.S."/>
            <person name="Weissenbach J."/>
            <person name="Armbrust E.V."/>
            <person name="Green B.R."/>
            <person name="Van de Peer Y."/>
            <person name="Grigoriev I.V."/>
        </authorList>
    </citation>
    <scope>NUCLEOTIDE SEQUENCE [LARGE SCALE GENOMIC DNA]</scope>
    <source>
        <strain evidence="17 18">CCAP 1055/1</strain>
    </source>
</reference>
<keyword evidence="7" id="KW-0418">Kinase</keyword>
<dbReference type="RefSeq" id="XP_002182372.1">
    <property type="nucleotide sequence ID" value="XM_002182336.1"/>
</dbReference>
<dbReference type="InterPro" id="IPR010121">
    <property type="entry name" value="Pyruvate_phosphate_dikinase"/>
</dbReference>
<dbReference type="OMA" id="HFFHEVG"/>
<dbReference type="EC" id="2.7.9.1" evidence="3"/>
<dbReference type="Proteomes" id="UP000000759">
    <property type="component" value="Chromosome 15"/>
</dbReference>
<dbReference type="PaxDb" id="2850-Phatr21988"/>
<dbReference type="KEGG" id="pti:PHATRDRAFT_21988"/>
<dbReference type="GO" id="GO:0005524">
    <property type="term" value="F:ATP binding"/>
    <property type="evidence" value="ECO:0007669"/>
    <property type="project" value="UniProtKB-KW"/>
</dbReference>
<dbReference type="SUPFAM" id="SSF56059">
    <property type="entry name" value="Glutathione synthetase ATP-binding domain-like"/>
    <property type="match status" value="1"/>
</dbReference>
<keyword evidence="5 12" id="KW-0479">Metal-binding</keyword>
<organism evidence="17 18">
    <name type="scientific">Phaeodactylum tricornutum (strain CCAP 1055/1)</name>
    <dbReference type="NCBI Taxonomy" id="556484"/>
    <lineage>
        <taxon>Eukaryota</taxon>
        <taxon>Sar</taxon>
        <taxon>Stramenopiles</taxon>
        <taxon>Ochrophyta</taxon>
        <taxon>Bacillariophyta</taxon>
        <taxon>Bacillariophyceae</taxon>
        <taxon>Bacillariophycidae</taxon>
        <taxon>Naviculales</taxon>
        <taxon>Phaeodactylaceae</taxon>
        <taxon>Phaeodactylum</taxon>
    </lineage>
</organism>
<feature type="active site" description="Proton donor" evidence="10">
    <location>
        <position position="948"/>
    </location>
</feature>
<evidence type="ECO:0000256" key="1">
    <source>
        <dbReference type="ARBA" id="ARBA00001946"/>
    </source>
</evidence>
<feature type="binding site" evidence="11">
    <location>
        <position position="885"/>
    </location>
    <ligand>
        <name>substrate</name>
    </ligand>
</feature>
<feature type="active site" description="Tele-phosphohistidine intermediate" evidence="10">
    <location>
        <position position="564"/>
    </location>
</feature>
<dbReference type="InterPro" id="IPR000121">
    <property type="entry name" value="PEP_util_C"/>
</dbReference>
<feature type="binding site" evidence="12">
    <location>
        <position position="886"/>
    </location>
    <ligand>
        <name>Mg(2+)</name>
        <dbReference type="ChEBI" id="CHEBI:18420"/>
    </ligand>
</feature>
<dbReference type="InterPro" id="IPR002192">
    <property type="entry name" value="PPDK_AMP/ATP-bd"/>
</dbReference>
<dbReference type="InterPro" id="IPR015813">
    <property type="entry name" value="Pyrv/PenolPyrv_kinase-like_dom"/>
</dbReference>
<feature type="region of interest" description="Disordered" evidence="13">
    <location>
        <begin position="33"/>
        <end position="66"/>
    </location>
</feature>
<dbReference type="Pfam" id="PF02896">
    <property type="entry name" value="PEP-utilizers_C"/>
    <property type="match status" value="1"/>
</dbReference>
<evidence type="ECO:0000256" key="12">
    <source>
        <dbReference type="PIRSR" id="PIRSR000853-3"/>
    </source>
</evidence>
<evidence type="ECO:0000259" key="16">
    <source>
        <dbReference type="Pfam" id="PF02896"/>
    </source>
</evidence>
<evidence type="ECO:0000259" key="15">
    <source>
        <dbReference type="Pfam" id="PF01326"/>
    </source>
</evidence>
<dbReference type="EMBL" id="CM000617">
    <property type="protein sequence ID" value="EEC46273.1"/>
    <property type="molecule type" value="Genomic_DNA"/>
</dbReference>
<dbReference type="InterPro" id="IPR036637">
    <property type="entry name" value="Phosphohistidine_dom_sf"/>
</dbReference>
<dbReference type="Gene3D" id="3.50.30.10">
    <property type="entry name" value="Phosphohistidine domain"/>
    <property type="match status" value="1"/>
</dbReference>
<evidence type="ECO:0000256" key="8">
    <source>
        <dbReference type="ARBA" id="ARBA00022840"/>
    </source>
</evidence>
<evidence type="ECO:0000256" key="3">
    <source>
        <dbReference type="ARBA" id="ARBA00011994"/>
    </source>
</evidence>
<dbReference type="NCBIfam" id="TIGR01828">
    <property type="entry name" value="pyru_phos_dikin"/>
    <property type="match status" value="1"/>
</dbReference>
<dbReference type="PANTHER" id="PTHR22931">
    <property type="entry name" value="PHOSPHOENOLPYRUVATE DIKINASE-RELATED"/>
    <property type="match status" value="1"/>
</dbReference>
<dbReference type="Gene3D" id="1.10.189.10">
    <property type="entry name" value="Pyruvate Phosphate Dikinase, domain 2"/>
    <property type="match status" value="1"/>
</dbReference>